<sequence length="79" mass="9534">MNHEMDYDRDDQREDVLSDDPLKNFLKMSCETETELMRSYLITAERIHDNEDLKLRLRNFAEGNAKRTRQLIDEISRLM</sequence>
<dbReference type="Proteomes" id="UP000199159">
    <property type="component" value="Unassembled WGS sequence"/>
</dbReference>
<organism evidence="1 2">
    <name type="scientific">Litchfieldia salsa</name>
    <dbReference type="NCBI Taxonomy" id="930152"/>
    <lineage>
        <taxon>Bacteria</taxon>
        <taxon>Bacillati</taxon>
        <taxon>Bacillota</taxon>
        <taxon>Bacilli</taxon>
        <taxon>Bacillales</taxon>
        <taxon>Bacillaceae</taxon>
        <taxon>Litchfieldia</taxon>
    </lineage>
</organism>
<dbReference type="STRING" id="930152.SAMN05216565_103449"/>
<proteinExistence type="predicted"/>
<name>A0A1H0TEP4_9BACI</name>
<evidence type="ECO:0000313" key="2">
    <source>
        <dbReference type="Proteomes" id="UP000199159"/>
    </source>
</evidence>
<gene>
    <name evidence="1" type="ORF">SAMN05216565_103449</name>
</gene>
<reference evidence="2" key="1">
    <citation type="submission" date="2016-10" db="EMBL/GenBank/DDBJ databases">
        <authorList>
            <person name="Varghese N."/>
            <person name="Submissions S."/>
        </authorList>
    </citation>
    <scope>NUCLEOTIDE SEQUENCE [LARGE SCALE GENOMIC DNA]</scope>
    <source>
        <strain evidence="2">IBRC-M10078</strain>
    </source>
</reference>
<dbReference type="OrthoDB" id="2918658at2"/>
<dbReference type="EMBL" id="FNJU01000003">
    <property type="protein sequence ID" value="SDP52140.1"/>
    <property type="molecule type" value="Genomic_DNA"/>
</dbReference>
<dbReference type="AlphaFoldDB" id="A0A1H0TEP4"/>
<evidence type="ECO:0000313" key="1">
    <source>
        <dbReference type="EMBL" id="SDP52140.1"/>
    </source>
</evidence>
<dbReference type="RefSeq" id="WP_090852478.1">
    <property type="nucleotide sequence ID" value="NZ_FNJU01000003.1"/>
</dbReference>
<keyword evidence="2" id="KW-1185">Reference proteome</keyword>
<protein>
    <submittedName>
        <fullName evidence="1">Uncharacterized protein</fullName>
    </submittedName>
</protein>
<accession>A0A1H0TEP4</accession>